<keyword evidence="6" id="KW-0804">Transcription</keyword>
<comment type="subcellular location">
    <subcellularLocation>
        <location evidence="1">Nucleus</location>
    </subcellularLocation>
</comment>
<dbReference type="InterPro" id="IPR052426">
    <property type="entry name" value="Plant_dev_regulator"/>
</dbReference>
<sequence length="154" mass="17265">MQQTSTPDPVDEEHVSYSDDYYVRSYICNFCNKGFSNAQALGGHMNIHRKDRAKLRQSPSSHNDLRSLNSKHENSGYPCASTEPEVCTYRPNSDLLLSTRSEFNDVSGEREALPLFVDSPSMSKQDSSDHFKVNKDDSGVDLELRLGSGARSQK</sequence>
<gene>
    <name evidence="11" type="ORF">BVRB_3g067630</name>
</gene>
<feature type="region of interest" description="Disordered" evidence="9">
    <location>
        <begin position="114"/>
        <end position="154"/>
    </location>
</feature>
<dbReference type="AlphaFoldDB" id="A0A0J8BFT3"/>
<dbReference type="InterPro" id="IPR013087">
    <property type="entry name" value="Znf_C2H2_type"/>
</dbReference>
<dbReference type="PANTHER" id="PTHR45801:SF117">
    <property type="entry name" value="OS07G0417400 PROTEIN"/>
    <property type="match status" value="1"/>
</dbReference>
<feature type="compositionally biased region" description="Polar residues" evidence="9">
    <location>
        <begin position="57"/>
        <end position="68"/>
    </location>
</feature>
<dbReference type="Gramene" id="KMS98868">
    <property type="protein sequence ID" value="KMS98868"/>
    <property type="gene ID" value="BVRB_3g067630"/>
</dbReference>
<dbReference type="OrthoDB" id="780709at2759"/>
<reference evidence="11 12" key="1">
    <citation type="journal article" date="2014" name="Nature">
        <title>The genome of the recently domesticated crop plant sugar beet (Beta vulgaris).</title>
        <authorList>
            <person name="Dohm J.C."/>
            <person name="Minoche A.E."/>
            <person name="Holtgrawe D."/>
            <person name="Capella-Gutierrez S."/>
            <person name="Zakrzewski F."/>
            <person name="Tafer H."/>
            <person name="Rupp O."/>
            <person name="Sorensen T.R."/>
            <person name="Stracke R."/>
            <person name="Reinhardt R."/>
            <person name="Goesmann A."/>
            <person name="Kraft T."/>
            <person name="Schulz B."/>
            <person name="Stadler P.F."/>
            <person name="Schmidt T."/>
            <person name="Gabaldon T."/>
            <person name="Lehrach H."/>
            <person name="Weisshaar B."/>
            <person name="Himmelbauer H."/>
        </authorList>
    </citation>
    <scope>NUCLEOTIDE SEQUENCE [LARGE SCALE GENOMIC DNA]</scope>
    <source>
        <tissue evidence="11">Taproot</tissue>
    </source>
</reference>
<dbReference type="eggNOG" id="ENOG502S768">
    <property type="taxonomic scope" value="Eukaryota"/>
</dbReference>
<evidence type="ECO:0000256" key="2">
    <source>
        <dbReference type="ARBA" id="ARBA00022723"/>
    </source>
</evidence>
<evidence type="ECO:0000256" key="5">
    <source>
        <dbReference type="ARBA" id="ARBA00023015"/>
    </source>
</evidence>
<evidence type="ECO:0000256" key="4">
    <source>
        <dbReference type="ARBA" id="ARBA00022833"/>
    </source>
</evidence>
<evidence type="ECO:0000313" key="12">
    <source>
        <dbReference type="Proteomes" id="UP000035740"/>
    </source>
</evidence>
<accession>A0A0J8BFT3</accession>
<evidence type="ECO:0000256" key="1">
    <source>
        <dbReference type="ARBA" id="ARBA00004123"/>
    </source>
</evidence>
<keyword evidence="5" id="KW-0805">Transcription regulation</keyword>
<proteinExistence type="predicted"/>
<feature type="region of interest" description="Disordered" evidence="9">
    <location>
        <begin position="52"/>
        <end position="84"/>
    </location>
</feature>
<keyword evidence="3 8" id="KW-0863">Zinc-finger</keyword>
<dbReference type="Proteomes" id="UP000035740">
    <property type="component" value="Unassembled WGS sequence"/>
</dbReference>
<keyword evidence="4" id="KW-0862">Zinc</keyword>
<name>A0A0J8BFT3_BETVV</name>
<evidence type="ECO:0000313" key="11">
    <source>
        <dbReference type="EMBL" id="KMS98868.1"/>
    </source>
</evidence>
<protein>
    <recommendedName>
        <fullName evidence="10">C2H2-type domain-containing protein</fullName>
    </recommendedName>
</protein>
<dbReference type="InterPro" id="IPR036236">
    <property type="entry name" value="Znf_C2H2_sf"/>
</dbReference>
<dbReference type="Gene3D" id="3.30.160.60">
    <property type="entry name" value="Classic Zinc Finger"/>
    <property type="match status" value="1"/>
</dbReference>
<organism evidence="11 12">
    <name type="scientific">Beta vulgaris subsp. vulgaris</name>
    <name type="common">Beet</name>
    <dbReference type="NCBI Taxonomy" id="3555"/>
    <lineage>
        <taxon>Eukaryota</taxon>
        <taxon>Viridiplantae</taxon>
        <taxon>Streptophyta</taxon>
        <taxon>Embryophyta</taxon>
        <taxon>Tracheophyta</taxon>
        <taxon>Spermatophyta</taxon>
        <taxon>Magnoliopsida</taxon>
        <taxon>eudicotyledons</taxon>
        <taxon>Gunneridae</taxon>
        <taxon>Pentapetalae</taxon>
        <taxon>Caryophyllales</taxon>
        <taxon>Chenopodiaceae</taxon>
        <taxon>Betoideae</taxon>
        <taxon>Beta</taxon>
    </lineage>
</organism>
<dbReference type="GO" id="GO:0005634">
    <property type="term" value="C:nucleus"/>
    <property type="evidence" value="ECO:0007669"/>
    <property type="project" value="UniProtKB-SubCell"/>
</dbReference>
<feature type="domain" description="C2H2-type" evidence="10">
    <location>
        <begin position="26"/>
        <end position="53"/>
    </location>
</feature>
<dbReference type="KEGG" id="bvg:104906611"/>
<feature type="compositionally biased region" description="Basic and acidic residues" evidence="9">
    <location>
        <begin position="126"/>
        <end position="144"/>
    </location>
</feature>
<dbReference type="PROSITE" id="PS00028">
    <property type="entry name" value="ZINC_FINGER_C2H2_1"/>
    <property type="match status" value="1"/>
</dbReference>
<dbReference type="PANTHER" id="PTHR45801">
    <property type="entry name" value="OS07G0101800 PROTEIN"/>
    <property type="match status" value="1"/>
</dbReference>
<evidence type="ECO:0000256" key="7">
    <source>
        <dbReference type="ARBA" id="ARBA00023242"/>
    </source>
</evidence>
<dbReference type="SMART" id="SM00355">
    <property type="entry name" value="ZnF_C2H2"/>
    <property type="match status" value="1"/>
</dbReference>
<keyword evidence="7" id="KW-0539">Nucleus</keyword>
<dbReference type="GO" id="GO:0008270">
    <property type="term" value="F:zinc ion binding"/>
    <property type="evidence" value="ECO:0007669"/>
    <property type="project" value="UniProtKB-KW"/>
</dbReference>
<evidence type="ECO:0000256" key="9">
    <source>
        <dbReference type="SAM" id="MobiDB-lite"/>
    </source>
</evidence>
<keyword evidence="12" id="KW-1185">Reference proteome</keyword>
<evidence type="ECO:0000256" key="3">
    <source>
        <dbReference type="ARBA" id="ARBA00022771"/>
    </source>
</evidence>
<dbReference type="EMBL" id="KQ090241">
    <property type="protein sequence ID" value="KMS98868.1"/>
    <property type="molecule type" value="Genomic_DNA"/>
</dbReference>
<dbReference type="Pfam" id="PF13912">
    <property type="entry name" value="zf-C2H2_6"/>
    <property type="match status" value="1"/>
</dbReference>
<evidence type="ECO:0000256" key="6">
    <source>
        <dbReference type="ARBA" id="ARBA00023163"/>
    </source>
</evidence>
<evidence type="ECO:0000256" key="8">
    <source>
        <dbReference type="PROSITE-ProRule" id="PRU00042"/>
    </source>
</evidence>
<dbReference type="PROSITE" id="PS50157">
    <property type="entry name" value="ZINC_FINGER_C2H2_2"/>
    <property type="match status" value="1"/>
</dbReference>
<keyword evidence="2" id="KW-0479">Metal-binding</keyword>
<dbReference type="SUPFAM" id="SSF57667">
    <property type="entry name" value="beta-beta-alpha zinc fingers"/>
    <property type="match status" value="1"/>
</dbReference>
<dbReference type="OMA" id="HENSGYP"/>
<evidence type="ECO:0000259" key="10">
    <source>
        <dbReference type="PROSITE" id="PS50157"/>
    </source>
</evidence>